<sequence length="295" mass="33379">MVNKGALLLTNLNHVSGNSDISTGLCLLMLDALLWDDSYTSWQGWQPAAGDGRESQSGKSSCWMCKEKNWPHDPKQRRWLRTPAGLSEHAEAEERICVNCYVYTERRMNPESCRPLVIGKGIWTADAVVEARRAPKPLVWDQTEAATIGTEAENLASLRDQDFTCPVRDKREPCETWQANTWQSNPLATVKGMSKDDFAHICAGCKSLFFIFCNGDADQTAWVSRRRRYLRPVGRWHHEPLQLDQSTPTFGEKSCRPEGQDGHTAWQRWRLHLLQRPHLGRVGPEASGGDHGLAR</sequence>
<name>A0A6A6C3D4_ZASCE</name>
<proteinExistence type="predicted"/>
<protein>
    <submittedName>
        <fullName evidence="1">Uncharacterized protein</fullName>
    </submittedName>
</protein>
<gene>
    <name evidence="1" type="ORF">M409DRAFT_29339</name>
</gene>
<dbReference type="Proteomes" id="UP000799537">
    <property type="component" value="Unassembled WGS sequence"/>
</dbReference>
<evidence type="ECO:0000313" key="2">
    <source>
        <dbReference type="Proteomes" id="UP000799537"/>
    </source>
</evidence>
<dbReference type="GeneID" id="54562691"/>
<keyword evidence="2" id="KW-1185">Reference proteome</keyword>
<evidence type="ECO:0000313" key="1">
    <source>
        <dbReference type="EMBL" id="KAF2160249.1"/>
    </source>
</evidence>
<accession>A0A6A6C3D4</accession>
<dbReference type="RefSeq" id="XP_033661138.1">
    <property type="nucleotide sequence ID" value="XM_033809419.1"/>
</dbReference>
<organism evidence="1 2">
    <name type="scientific">Zasmidium cellare ATCC 36951</name>
    <dbReference type="NCBI Taxonomy" id="1080233"/>
    <lineage>
        <taxon>Eukaryota</taxon>
        <taxon>Fungi</taxon>
        <taxon>Dikarya</taxon>
        <taxon>Ascomycota</taxon>
        <taxon>Pezizomycotina</taxon>
        <taxon>Dothideomycetes</taxon>
        <taxon>Dothideomycetidae</taxon>
        <taxon>Mycosphaerellales</taxon>
        <taxon>Mycosphaerellaceae</taxon>
        <taxon>Zasmidium</taxon>
    </lineage>
</organism>
<dbReference type="EMBL" id="ML993628">
    <property type="protein sequence ID" value="KAF2160249.1"/>
    <property type="molecule type" value="Genomic_DNA"/>
</dbReference>
<reference evidence="1" key="1">
    <citation type="journal article" date="2020" name="Stud. Mycol.">
        <title>101 Dothideomycetes genomes: a test case for predicting lifestyles and emergence of pathogens.</title>
        <authorList>
            <person name="Haridas S."/>
            <person name="Albert R."/>
            <person name="Binder M."/>
            <person name="Bloem J."/>
            <person name="Labutti K."/>
            <person name="Salamov A."/>
            <person name="Andreopoulos B."/>
            <person name="Baker S."/>
            <person name="Barry K."/>
            <person name="Bills G."/>
            <person name="Bluhm B."/>
            <person name="Cannon C."/>
            <person name="Castanera R."/>
            <person name="Culley D."/>
            <person name="Daum C."/>
            <person name="Ezra D."/>
            <person name="Gonzalez J."/>
            <person name="Henrissat B."/>
            <person name="Kuo A."/>
            <person name="Liang C."/>
            <person name="Lipzen A."/>
            <person name="Lutzoni F."/>
            <person name="Magnuson J."/>
            <person name="Mondo S."/>
            <person name="Nolan M."/>
            <person name="Ohm R."/>
            <person name="Pangilinan J."/>
            <person name="Park H.-J."/>
            <person name="Ramirez L."/>
            <person name="Alfaro M."/>
            <person name="Sun H."/>
            <person name="Tritt A."/>
            <person name="Yoshinaga Y."/>
            <person name="Zwiers L.-H."/>
            <person name="Turgeon B."/>
            <person name="Goodwin S."/>
            <person name="Spatafora J."/>
            <person name="Crous P."/>
            <person name="Grigoriev I."/>
        </authorList>
    </citation>
    <scope>NUCLEOTIDE SEQUENCE</scope>
    <source>
        <strain evidence="1">ATCC 36951</strain>
    </source>
</reference>
<dbReference type="AlphaFoldDB" id="A0A6A6C3D4"/>